<dbReference type="Pfam" id="PF15580">
    <property type="entry name" value="Imm53"/>
    <property type="match status" value="1"/>
</dbReference>
<name>H6RVF9_BLASD</name>
<dbReference type="EMBL" id="FO117623">
    <property type="protein sequence ID" value="CCG02036.1"/>
    <property type="molecule type" value="Genomic_DNA"/>
</dbReference>
<keyword evidence="2" id="KW-1185">Reference proteome</keyword>
<dbReference type="Proteomes" id="UP000007517">
    <property type="component" value="Chromosome"/>
</dbReference>
<dbReference type="eggNOG" id="ENOG503307X">
    <property type="taxonomic scope" value="Bacteria"/>
</dbReference>
<dbReference type="InterPro" id="IPR028228">
    <property type="entry name" value="Imm53"/>
</dbReference>
<accession>H6RVF9</accession>
<evidence type="ECO:0000313" key="2">
    <source>
        <dbReference type="Proteomes" id="UP000007517"/>
    </source>
</evidence>
<reference evidence="1 2" key="1">
    <citation type="journal article" date="2012" name="J. Bacteriol.">
        <title>Genome Sequence of Blastococcus saxobsidens DD2, a Stone-Inhabiting Bacterium.</title>
        <authorList>
            <person name="Chouaia B."/>
            <person name="Crotti E."/>
            <person name="Brusetti L."/>
            <person name="Daffonchio D."/>
            <person name="Essoussi I."/>
            <person name="Nouioui I."/>
            <person name="Sbissi I."/>
            <person name="Ghodhbane-Gtari F."/>
            <person name="Gtari M."/>
            <person name="Vacherie B."/>
            <person name="Barbe V."/>
            <person name="Medigue C."/>
            <person name="Gury J."/>
            <person name="Pujic P."/>
            <person name="Normand P."/>
        </authorList>
    </citation>
    <scope>NUCLEOTIDE SEQUENCE [LARGE SCALE GENOMIC DNA]</scope>
    <source>
        <strain evidence="1 2">DD2</strain>
    </source>
</reference>
<evidence type="ECO:0008006" key="3">
    <source>
        <dbReference type="Google" id="ProtNLM"/>
    </source>
</evidence>
<dbReference type="RefSeq" id="WP_014374940.1">
    <property type="nucleotide sequence ID" value="NC_016943.1"/>
</dbReference>
<protein>
    <recommendedName>
        <fullName evidence="3">Immunity protein 53 of polymorphic toxin system</fullName>
    </recommendedName>
</protein>
<evidence type="ECO:0000313" key="1">
    <source>
        <dbReference type="EMBL" id="CCG02036.1"/>
    </source>
</evidence>
<gene>
    <name evidence="1" type="ordered locus">BLASA_1092</name>
</gene>
<dbReference type="AlphaFoldDB" id="H6RVF9"/>
<sequence length="118" mass="13217">MIERRFLPLADIWDDHAPGALTWLQGWYATQCDGDWEHGYGVRIETLDNPGWRVRIDLAGTGWAASSIASMELHRSDHDWISVQASVGEFDAACGPLNLGEVLHHFRLLVDGPPRLPD</sequence>
<dbReference type="HOGENOM" id="CLU_162450_0_0_11"/>
<dbReference type="KEGG" id="bsd:BLASA_1092"/>
<reference evidence="2" key="2">
    <citation type="submission" date="2012-02" db="EMBL/GenBank/DDBJ databases">
        <title>Complete genome sequence of Blastococcus saxobsidens strain DD2.</title>
        <authorList>
            <person name="Genoscope."/>
        </authorList>
    </citation>
    <scope>NUCLEOTIDE SEQUENCE [LARGE SCALE GENOMIC DNA]</scope>
    <source>
        <strain evidence="2">DD2</strain>
    </source>
</reference>
<organism evidence="1 2">
    <name type="scientific">Blastococcus saxobsidens (strain DD2)</name>
    <dbReference type="NCBI Taxonomy" id="1146883"/>
    <lineage>
        <taxon>Bacteria</taxon>
        <taxon>Bacillati</taxon>
        <taxon>Actinomycetota</taxon>
        <taxon>Actinomycetes</taxon>
        <taxon>Geodermatophilales</taxon>
        <taxon>Geodermatophilaceae</taxon>
        <taxon>Blastococcus</taxon>
    </lineage>
</organism>
<proteinExistence type="predicted"/>
<dbReference type="STRING" id="1146883.BLASA_1092"/>
<dbReference type="OrthoDB" id="3533713at2"/>